<dbReference type="AlphaFoldDB" id="A0AAN8WNJ6"/>
<gene>
    <name evidence="3" type="primary">ARHGEF12_4</name>
    <name evidence="3" type="ORF">SK128_028060</name>
</gene>
<dbReference type="InterPro" id="IPR015212">
    <property type="entry name" value="RGS-like_dom"/>
</dbReference>
<feature type="region of interest" description="Disordered" evidence="1">
    <location>
        <begin position="311"/>
        <end position="334"/>
    </location>
</feature>
<feature type="region of interest" description="Disordered" evidence="1">
    <location>
        <begin position="155"/>
        <end position="232"/>
    </location>
</feature>
<dbReference type="Pfam" id="PF00595">
    <property type="entry name" value="PDZ"/>
    <property type="match status" value="1"/>
</dbReference>
<evidence type="ECO:0000256" key="1">
    <source>
        <dbReference type="SAM" id="MobiDB-lite"/>
    </source>
</evidence>
<dbReference type="Pfam" id="PF09128">
    <property type="entry name" value="RGS-like"/>
    <property type="match status" value="1"/>
</dbReference>
<dbReference type="Gene3D" id="1.10.167.10">
    <property type="entry name" value="Regulator of G-protein Signalling 4, domain 2"/>
    <property type="match status" value="1"/>
</dbReference>
<evidence type="ECO:0000313" key="4">
    <source>
        <dbReference type="Proteomes" id="UP001381693"/>
    </source>
</evidence>
<dbReference type="GO" id="GO:0001664">
    <property type="term" value="F:G protein-coupled receptor binding"/>
    <property type="evidence" value="ECO:0007669"/>
    <property type="project" value="TreeGrafter"/>
</dbReference>
<feature type="region of interest" description="Disordered" evidence="1">
    <location>
        <begin position="348"/>
        <end position="416"/>
    </location>
</feature>
<feature type="compositionally biased region" description="Polar residues" evidence="1">
    <location>
        <begin position="393"/>
        <end position="410"/>
    </location>
</feature>
<feature type="non-terminal residue" evidence="3">
    <location>
        <position position="1"/>
    </location>
</feature>
<reference evidence="3 4" key="1">
    <citation type="submission" date="2023-11" db="EMBL/GenBank/DDBJ databases">
        <title>Halocaridina rubra genome assembly.</title>
        <authorList>
            <person name="Smith C."/>
        </authorList>
    </citation>
    <scope>NUCLEOTIDE SEQUENCE [LARGE SCALE GENOMIC DNA]</scope>
    <source>
        <strain evidence="3">EP-1</strain>
        <tissue evidence="3">Whole</tissue>
    </source>
</reference>
<evidence type="ECO:0000259" key="2">
    <source>
        <dbReference type="PROSITE" id="PS50106"/>
    </source>
</evidence>
<evidence type="ECO:0000313" key="3">
    <source>
        <dbReference type="EMBL" id="KAK7065298.1"/>
    </source>
</evidence>
<feature type="compositionally biased region" description="Pro residues" evidence="1">
    <location>
        <begin position="365"/>
        <end position="390"/>
    </location>
</feature>
<dbReference type="GO" id="GO:0007186">
    <property type="term" value="P:G protein-coupled receptor signaling pathway"/>
    <property type="evidence" value="ECO:0007669"/>
    <property type="project" value="TreeGrafter"/>
</dbReference>
<feature type="region of interest" description="Disordered" evidence="1">
    <location>
        <begin position="53"/>
        <end position="76"/>
    </location>
</feature>
<dbReference type="SUPFAM" id="SSF50156">
    <property type="entry name" value="PDZ domain-like"/>
    <property type="match status" value="1"/>
</dbReference>
<accession>A0AAN8WNJ6</accession>
<dbReference type="InterPro" id="IPR001478">
    <property type="entry name" value="PDZ"/>
</dbReference>
<keyword evidence="4" id="KW-1185">Reference proteome</keyword>
<dbReference type="SUPFAM" id="SSF48097">
    <property type="entry name" value="Regulator of G-protein signaling, RGS"/>
    <property type="match status" value="1"/>
</dbReference>
<dbReference type="InterPro" id="IPR044926">
    <property type="entry name" value="RGS_subdomain_2"/>
</dbReference>
<feature type="domain" description="PDZ" evidence="2">
    <location>
        <begin position="1"/>
        <end position="37"/>
    </location>
</feature>
<dbReference type="PANTHER" id="PTHR45872">
    <property type="entry name" value="RHO GUANINE NUCLEOTIDE EXCHANGE FACTOR 2, ISOFORM D"/>
    <property type="match status" value="1"/>
</dbReference>
<feature type="non-terminal residue" evidence="3">
    <location>
        <position position="540"/>
    </location>
</feature>
<protein>
    <submittedName>
        <fullName evidence="3">Rho guanyl-nucleotide exchange factor activity protein</fullName>
    </submittedName>
</protein>
<dbReference type="Proteomes" id="UP001381693">
    <property type="component" value="Unassembled WGS sequence"/>
</dbReference>
<dbReference type="InterPro" id="IPR036034">
    <property type="entry name" value="PDZ_sf"/>
</dbReference>
<feature type="compositionally biased region" description="Low complexity" evidence="1">
    <location>
        <begin position="256"/>
        <end position="268"/>
    </location>
</feature>
<sequence>GPAALAGVKKGDSIIKVNGTLVSQVNHKDVVQIIKSTQYVKLTLRSCPEGEVNLVSPHEPPHRPLPSTPTSSKSTDRITAPLPVNTQVQSQMDVNKGKMLQMFLDKQRRLRDNIITELQRGNSSKAVQKNLEKELDSLDRQISKIQEELKNMKDYEAQSHSHPRSSPRSPPLSRPSFSYAHGHPHSQSVSEIPPPLPARNRHLVTQTSAPNISTSSLSLSCAPPLPPRLTHTERVGEGGLAQSLENIHKVQSLTHSVSSVSEPGSRPSSHYRAKSSPDPLGLQSSPGSCRISGSDSLSCISLSGSSFNRGKMSMFNEDSSLGEPPGTPPPPYASTRNLLLNTDEIDENYSTIPDDCDGSEEFAPSAPPLSPTPAPPLPSRPTLPGLPPKPGSHHSSPFASQVTSPASPNGQMGYPSNMMGLLPTQPIMSMEDEEFSDPEPLEDHGPFQSLSKLWDHNAYLAVFMNYIISNCDSSSLFFYVITHLYKEGVGKDMKRWAYEITSSFLYPGAPLRLSNTDETVLHEIDETLQYELDKEEILRK</sequence>
<dbReference type="InterPro" id="IPR036305">
    <property type="entry name" value="RGS_sf"/>
</dbReference>
<proteinExistence type="predicted"/>
<dbReference type="GO" id="GO:0005737">
    <property type="term" value="C:cytoplasm"/>
    <property type="evidence" value="ECO:0007669"/>
    <property type="project" value="InterPro"/>
</dbReference>
<comment type="caution">
    <text evidence="3">The sequence shown here is derived from an EMBL/GenBank/DDBJ whole genome shotgun (WGS) entry which is preliminary data.</text>
</comment>
<feature type="region of interest" description="Disordered" evidence="1">
    <location>
        <begin position="253"/>
        <end position="289"/>
    </location>
</feature>
<feature type="compositionally biased region" description="Polar residues" evidence="1">
    <location>
        <begin position="203"/>
        <end position="214"/>
    </location>
</feature>
<name>A0AAN8WNJ6_HALRR</name>
<dbReference type="Gene3D" id="2.30.42.10">
    <property type="match status" value="1"/>
</dbReference>
<organism evidence="3 4">
    <name type="scientific">Halocaridina rubra</name>
    <name type="common">Hawaiian red shrimp</name>
    <dbReference type="NCBI Taxonomy" id="373956"/>
    <lineage>
        <taxon>Eukaryota</taxon>
        <taxon>Metazoa</taxon>
        <taxon>Ecdysozoa</taxon>
        <taxon>Arthropoda</taxon>
        <taxon>Crustacea</taxon>
        <taxon>Multicrustacea</taxon>
        <taxon>Malacostraca</taxon>
        <taxon>Eumalacostraca</taxon>
        <taxon>Eucarida</taxon>
        <taxon>Decapoda</taxon>
        <taxon>Pleocyemata</taxon>
        <taxon>Caridea</taxon>
        <taxon>Atyoidea</taxon>
        <taxon>Atyidae</taxon>
        <taxon>Halocaridina</taxon>
    </lineage>
</organism>
<dbReference type="GO" id="GO:0005085">
    <property type="term" value="F:guanyl-nucleotide exchange factor activity"/>
    <property type="evidence" value="ECO:0007669"/>
    <property type="project" value="InterPro"/>
</dbReference>
<dbReference type="EMBL" id="JAXCGZ010020823">
    <property type="protein sequence ID" value="KAK7065298.1"/>
    <property type="molecule type" value="Genomic_DNA"/>
</dbReference>
<dbReference type="PANTHER" id="PTHR45872:SF2">
    <property type="entry name" value="RHO GUANINE NUCLEOTIDE EXCHANGE FACTOR 2, ISOFORM D"/>
    <property type="match status" value="1"/>
</dbReference>
<dbReference type="PROSITE" id="PS50106">
    <property type="entry name" value="PDZ"/>
    <property type="match status" value="1"/>
</dbReference>